<dbReference type="Proteomes" id="UP000030764">
    <property type="component" value="Unassembled WGS sequence"/>
</dbReference>
<organism evidence="1 2">
    <name type="scientific">Trichuris suis</name>
    <name type="common">pig whipworm</name>
    <dbReference type="NCBI Taxonomy" id="68888"/>
    <lineage>
        <taxon>Eukaryota</taxon>
        <taxon>Metazoa</taxon>
        <taxon>Ecdysozoa</taxon>
        <taxon>Nematoda</taxon>
        <taxon>Enoplea</taxon>
        <taxon>Dorylaimia</taxon>
        <taxon>Trichinellida</taxon>
        <taxon>Trichuridae</taxon>
        <taxon>Trichuris</taxon>
    </lineage>
</organism>
<keyword evidence="2" id="KW-1185">Reference proteome</keyword>
<protein>
    <recommendedName>
        <fullName evidence="3">GAG-pre-integrase domain-containing protein</fullName>
    </recommendedName>
</protein>
<name>A0A085LRW1_9BILA</name>
<gene>
    <name evidence="1" type="ORF">M513_11385</name>
</gene>
<evidence type="ECO:0008006" key="3">
    <source>
        <dbReference type="Google" id="ProtNLM"/>
    </source>
</evidence>
<proteinExistence type="predicted"/>
<dbReference type="AlphaFoldDB" id="A0A085LRW1"/>
<reference evidence="1 2" key="1">
    <citation type="journal article" date="2014" name="Nat. Genet.">
        <title>Genome and transcriptome of the porcine whipworm Trichuris suis.</title>
        <authorList>
            <person name="Jex A.R."/>
            <person name="Nejsum P."/>
            <person name="Schwarz E.M."/>
            <person name="Hu L."/>
            <person name="Young N.D."/>
            <person name="Hall R.S."/>
            <person name="Korhonen P.K."/>
            <person name="Liao S."/>
            <person name="Thamsborg S."/>
            <person name="Xia J."/>
            <person name="Xu P."/>
            <person name="Wang S."/>
            <person name="Scheerlinck J.P."/>
            <person name="Hofmann A."/>
            <person name="Sternberg P.W."/>
            <person name="Wang J."/>
            <person name="Gasser R.B."/>
        </authorList>
    </citation>
    <scope>NUCLEOTIDE SEQUENCE [LARGE SCALE GENOMIC DNA]</scope>
    <source>
        <strain evidence="1">DCEP-RM93M</strain>
    </source>
</reference>
<evidence type="ECO:0000313" key="2">
    <source>
        <dbReference type="Proteomes" id="UP000030764"/>
    </source>
</evidence>
<evidence type="ECO:0000313" key="1">
    <source>
        <dbReference type="EMBL" id="KFD47707.1"/>
    </source>
</evidence>
<dbReference type="EMBL" id="KL363316">
    <property type="protein sequence ID" value="KFD47707.1"/>
    <property type="molecule type" value="Genomic_DNA"/>
</dbReference>
<accession>A0A085LRW1</accession>
<sequence>MVANNRRIVFDRRGCHIFDEHGNLLIEAQRQGRLYIARTVQKYSTKGREPNETSSCMKPSVDRWHQRMMHVSKKRILQMVRRQAARGLDCSVTPLSNCFFPSHLSHLCGVCGCGNVLPGASVVCLVRSETELS</sequence>